<sequence>MQSNMKNFVTSDVPTDTRFLPNLGDEEEQIDTEEDEVFRNVTQKICQSTIGSSASSLGKQQGRRRFDQPSDSGIHLFPSEHEDVDGSLTSEEFPSARQYLASLGVVRPTTTKTVSEDFRRKSCHRKLPLVIKTSTTPRTSDVSSKMTPTMNRTTAALENYLDEQDDAASADGVDVRELIYSKISEVLADGEVENLRNLPDVARLEATTMNRNSVKFKIDHQKQNPREDQRKILGHHSRQSSSQSNGSRSSVHWSTHRKPSVPAATPSSFPAIVNSPHGNGRSPSNNIFSSSSKKEPAAANFVFPPISRTISPLPVPKLCARRRCSNEMSPSQQRNPFAYKTTNKIMSEHFDV</sequence>
<evidence type="ECO:0000256" key="1">
    <source>
        <dbReference type="SAM" id="MobiDB-lite"/>
    </source>
</evidence>
<reference evidence="3" key="1">
    <citation type="submission" date="2022-11" db="UniProtKB">
        <authorList>
            <consortium name="WormBaseParasite"/>
        </authorList>
    </citation>
    <scope>IDENTIFICATION</scope>
</reference>
<evidence type="ECO:0000313" key="3">
    <source>
        <dbReference type="WBParaSite" id="nRc.2.0.1.t22145-RA"/>
    </source>
</evidence>
<feature type="compositionally biased region" description="Low complexity" evidence="1">
    <location>
        <begin position="239"/>
        <end position="250"/>
    </location>
</feature>
<dbReference type="WBParaSite" id="nRc.2.0.1.t22145-RA">
    <property type="protein sequence ID" value="nRc.2.0.1.t22145-RA"/>
    <property type="gene ID" value="nRc.2.0.1.g22145"/>
</dbReference>
<proteinExistence type="predicted"/>
<protein>
    <submittedName>
        <fullName evidence="3">Uncharacterized protein</fullName>
    </submittedName>
</protein>
<dbReference type="AlphaFoldDB" id="A0A915J7M7"/>
<feature type="region of interest" description="Disordered" evidence="1">
    <location>
        <begin position="233"/>
        <end position="291"/>
    </location>
</feature>
<feature type="region of interest" description="Disordered" evidence="1">
    <location>
        <begin position="1"/>
        <end position="24"/>
    </location>
</feature>
<name>A0A915J7M7_ROMCU</name>
<accession>A0A915J7M7</accession>
<feature type="compositionally biased region" description="Low complexity" evidence="1">
    <location>
        <begin position="282"/>
        <end position="291"/>
    </location>
</feature>
<keyword evidence="2" id="KW-1185">Reference proteome</keyword>
<feature type="compositionally biased region" description="Polar residues" evidence="1">
    <location>
        <begin position="1"/>
        <end position="14"/>
    </location>
</feature>
<evidence type="ECO:0000313" key="2">
    <source>
        <dbReference type="Proteomes" id="UP000887565"/>
    </source>
</evidence>
<feature type="region of interest" description="Disordered" evidence="1">
    <location>
        <begin position="51"/>
        <end position="87"/>
    </location>
</feature>
<dbReference type="Proteomes" id="UP000887565">
    <property type="component" value="Unplaced"/>
</dbReference>
<organism evidence="2 3">
    <name type="scientific">Romanomermis culicivorax</name>
    <name type="common">Nematode worm</name>
    <dbReference type="NCBI Taxonomy" id="13658"/>
    <lineage>
        <taxon>Eukaryota</taxon>
        <taxon>Metazoa</taxon>
        <taxon>Ecdysozoa</taxon>
        <taxon>Nematoda</taxon>
        <taxon>Enoplea</taxon>
        <taxon>Dorylaimia</taxon>
        <taxon>Mermithida</taxon>
        <taxon>Mermithoidea</taxon>
        <taxon>Mermithidae</taxon>
        <taxon>Romanomermis</taxon>
    </lineage>
</organism>